<evidence type="ECO:0000256" key="3">
    <source>
        <dbReference type="ARBA" id="ARBA00022679"/>
    </source>
</evidence>
<dbReference type="RefSeq" id="WP_260900597.1">
    <property type="nucleotide sequence ID" value="NZ_JAOCZP010000001.1"/>
</dbReference>
<dbReference type="InterPro" id="IPR049171">
    <property type="entry name" value="GLGE_C"/>
</dbReference>
<dbReference type="Gene3D" id="2.60.40.1180">
    <property type="entry name" value="Golgi alpha-mannosidase II"/>
    <property type="match status" value="1"/>
</dbReference>
<protein>
    <recommendedName>
        <fullName evidence="6">Alpha-1,4-glucan:maltose-1-phosphate maltosyltransferase</fullName>
        <shortName evidence="6">GMPMT</shortName>
        <ecNumber evidence="6">2.4.99.16</ecNumber>
    </recommendedName>
    <alternativeName>
        <fullName evidence="6">(1-&gt;4)-alpha-D-glucan:maltose-1-phosphate alpha-D-maltosyltransferase</fullName>
    </alternativeName>
</protein>
<feature type="binding site" evidence="6">
    <location>
        <begin position="530"/>
        <end position="531"/>
    </location>
    <ligand>
        <name>alpha-maltose 1-phosphate</name>
        <dbReference type="ChEBI" id="CHEBI:63576"/>
    </ligand>
</feature>
<keyword evidence="4 6" id="KW-0119">Carbohydrate metabolism</keyword>
<evidence type="ECO:0000256" key="1">
    <source>
        <dbReference type="ARBA" id="ARBA00011738"/>
    </source>
</evidence>
<evidence type="ECO:0000256" key="4">
    <source>
        <dbReference type="ARBA" id="ARBA00023277"/>
    </source>
</evidence>
<proteinExistence type="inferred from homology"/>
<dbReference type="InterPro" id="IPR006047">
    <property type="entry name" value="GH13_cat_dom"/>
</dbReference>
<dbReference type="InterPro" id="IPR013783">
    <property type="entry name" value="Ig-like_fold"/>
</dbReference>
<feature type="region of interest" description="Disordered" evidence="7">
    <location>
        <begin position="256"/>
        <end position="282"/>
    </location>
</feature>
<dbReference type="SUPFAM" id="SSF51445">
    <property type="entry name" value="(Trans)glycosidases"/>
    <property type="match status" value="1"/>
</dbReference>
<dbReference type="HAMAP" id="MF_02124">
    <property type="entry name" value="GlgE"/>
    <property type="match status" value="1"/>
</dbReference>
<evidence type="ECO:0000256" key="7">
    <source>
        <dbReference type="SAM" id="MobiDB-lite"/>
    </source>
</evidence>
<dbReference type="Gene3D" id="1.20.58.80">
    <property type="entry name" value="Phosphotransferase system, lactose/cellobiose-type IIA subunit"/>
    <property type="match status" value="1"/>
</dbReference>
<dbReference type="CDD" id="cd11344">
    <property type="entry name" value="AmyAc_GlgE_like"/>
    <property type="match status" value="1"/>
</dbReference>
<dbReference type="Pfam" id="PF21702">
    <property type="entry name" value="GLGE_C"/>
    <property type="match status" value="1"/>
</dbReference>
<gene>
    <name evidence="6" type="primary">glgE</name>
    <name evidence="9" type="ORF">N5A92_04150</name>
</gene>
<reference evidence="9 10" key="1">
    <citation type="submission" date="2022-09" db="EMBL/GenBank/DDBJ databases">
        <title>Chelativorans salina sp. nov., a novel slightly halophilic bacterium isolated from a saline lake sediment enrichment.</title>
        <authorList>
            <person name="Gao L."/>
            <person name="Fang B.-Z."/>
            <person name="Li W.-J."/>
        </authorList>
    </citation>
    <scope>NUCLEOTIDE SEQUENCE [LARGE SCALE GENOMIC DNA]</scope>
    <source>
        <strain evidence="9 10">EGI FJ00035</strain>
    </source>
</reference>
<evidence type="ECO:0000256" key="6">
    <source>
        <dbReference type="HAMAP-Rule" id="MF_02124"/>
    </source>
</evidence>
<dbReference type="EMBL" id="JAOCZP010000001">
    <property type="protein sequence ID" value="MCT7374224.1"/>
    <property type="molecule type" value="Genomic_DNA"/>
</dbReference>
<evidence type="ECO:0000259" key="8">
    <source>
        <dbReference type="SMART" id="SM00642"/>
    </source>
</evidence>
<evidence type="ECO:0000256" key="5">
    <source>
        <dbReference type="ARBA" id="ARBA00048735"/>
    </source>
</evidence>
<dbReference type="Gene3D" id="3.20.20.80">
    <property type="entry name" value="Glycosidases"/>
    <property type="match status" value="1"/>
</dbReference>
<name>A0ABT2LM14_9HYPH</name>
<comment type="catalytic activity">
    <reaction evidence="5 6">
        <text>alpha-maltose 1-phosphate + [(1-&gt;4)-alpha-D-glucosyl](n) = [(1-&gt;4)-alpha-D-glucosyl](n+2) + phosphate</text>
        <dbReference type="Rhea" id="RHEA:42692"/>
        <dbReference type="Rhea" id="RHEA-COMP:9584"/>
        <dbReference type="Rhea" id="RHEA-COMP:10183"/>
        <dbReference type="ChEBI" id="CHEBI:15444"/>
        <dbReference type="ChEBI" id="CHEBI:43474"/>
        <dbReference type="ChEBI" id="CHEBI:63576"/>
        <dbReference type="EC" id="2.4.99.16"/>
    </reaction>
</comment>
<dbReference type="Gene3D" id="2.60.40.10">
    <property type="entry name" value="Immunoglobulins"/>
    <property type="match status" value="1"/>
</dbReference>
<organism evidence="9 10">
    <name type="scientific">Chelativorans salis</name>
    <dbReference type="NCBI Taxonomy" id="2978478"/>
    <lineage>
        <taxon>Bacteria</taxon>
        <taxon>Pseudomonadati</taxon>
        <taxon>Pseudomonadota</taxon>
        <taxon>Alphaproteobacteria</taxon>
        <taxon>Hyphomicrobiales</taxon>
        <taxon>Phyllobacteriaceae</taxon>
        <taxon>Chelativorans</taxon>
    </lineage>
</organism>
<feature type="binding site" evidence="6">
    <location>
        <position position="391"/>
    </location>
    <ligand>
        <name>alpha-maltose 1-phosphate</name>
        <dbReference type="ChEBI" id="CHEBI:63576"/>
    </ligand>
</feature>
<feature type="active site" description="Proton donor" evidence="6">
    <location>
        <position position="419"/>
    </location>
</feature>
<evidence type="ECO:0000313" key="10">
    <source>
        <dbReference type="Proteomes" id="UP001320831"/>
    </source>
</evidence>
<feature type="binding site" evidence="6">
    <location>
        <position position="319"/>
    </location>
    <ligand>
        <name>alpha-maltose 1-phosphate</name>
        <dbReference type="ChEBI" id="CHEBI:63576"/>
    </ligand>
</feature>
<keyword evidence="10" id="KW-1185">Reference proteome</keyword>
<sequence length="663" mass="75954">MDRPGQELLQELAASRIAIEAVEPVINGGRFAAKAIVGERFRVEADIFCDGHEVIAAVLLHRRRGEASWHETPMRLTVNDRWRATITFDKVGHYEFSIRSWRDLFATWRAEVTKKHDAAQDISLDLREGRLLVEKALAEAAGSPKDRAALEALWDEIGSSPSEGDVLAVLISDDMSVLMRQLGPRANVTHGDTSFPVFVDRERAGFSAWYELMPRSQSGSADVHGTFDDVIDRLPYVRDLGFDVLYFPPIHPIGRTNRKGRNNSLTPAPEDPGSPYAIGSEEGGHDAIHPALGSFEDFERLVKAAADHGLEVALDFAIQCSPDHPWIKEHPEWFDWRPDGTIKFAENPPKKYEDIVNVHFYRDAIPGLWYALRDIVLFWLDKGVRIFRVDNPHTKPLPFWEWMIEDVRRVDPGAIFLAEAFTRPKMMKRLAKVGFNQSYSYFTWRNTKQELTEYLTELTREDCRHYMRPNFFANTPDINPYYLQTSGRPGFQVRLFLAATLGANYGIYNGFELCDAEALPGREEYLNSEKYEIRAWDWDQPGNIKADIAFINRLRRENAALRQFTNLNFYNAWNDAILYYGKFTDDLSNFLLFAVTLDPHHPQEAPFEVPLWEFGLPDDATVEADDLVTGQPFSWTGKIQHMFLDPHQRPFMAWRLIAPGASR</sequence>
<dbReference type="Proteomes" id="UP001320831">
    <property type="component" value="Unassembled WGS sequence"/>
</dbReference>
<comment type="caution">
    <text evidence="9">The sequence shown here is derived from an EMBL/GenBank/DDBJ whole genome shotgun (WGS) entry which is preliminary data.</text>
</comment>
<comment type="similarity">
    <text evidence="6">Belongs to the glycosyl hydrolase 13 family. GlgE subfamily.</text>
</comment>
<dbReference type="InterPro" id="IPR026585">
    <property type="entry name" value="GlgE"/>
</dbReference>
<dbReference type="InterPro" id="IPR017853">
    <property type="entry name" value="GH"/>
</dbReference>
<dbReference type="PANTHER" id="PTHR47786:SF2">
    <property type="entry name" value="GLYCOSYL HYDROLASE FAMILY 13 CATALYTIC DOMAIN-CONTAINING PROTEIN"/>
    <property type="match status" value="1"/>
</dbReference>
<feature type="active site" description="Nucleophile" evidence="6">
    <location>
        <position position="390"/>
    </location>
</feature>
<evidence type="ECO:0000256" key="2">
    <source>
        <dbReference type="ARBA" id="ARBA00022676"/>
    </source>
</evidence>
<feature type="site" description="Transition state stabilizer" evidence="6">
    <location>
        <position position="477"/>
    </location>
</feature>
<feature type="binding site" evidence="6">
    <location>
        <position position="354"/>
    </location>
    <ligand>
        <name>alpha-maltose 1-phosphate</name>
        <dbReference type="ChEBI" id="CHEBI:63576"/>
    </ligand>
</feature>
<feature type="binding site" evidence="6">
    <location>
        <position position="259"/>
    </location>
    <ligand>
        <name>alpha-maltose 1-phosphate</name>
        <dbReference type="ChEBI" id="CHEBI:63576"/>
    </ligand>
</feature>
<dbReference type="EC" id="2.4.99.16" evidence="6"/>
<dbReference type="SMART" id="SM00642">
    <property type="entry name" value="Aamy"/>
    <property type="match status" value="1"/>
</dbReference>
<dbReference type="Pfam" id="PF11896">
    <property type="entry name" value="GlgE_dom_N_S"/>
    <property type="match status" value="1"/>
</dbReference>
<feature type="domain" description="Glycosyl hydrolase family 13 catalytic" evidence="8">
    <location>
        <begin position="211"/>
        <end position="551"/>
    </location>
</feature>
<comment type="subunit">
    <text evidence="1 6">Homodimer.</text>
</comment>
<evidence type="ECO:0000313" key="9">
    <source>
        <dbReference type="EMBL" id="MCT7374224.1"/>
    </source>
</evidence>
<dbReference type="PANTHER" id="PTHR47786">
    <property type="entry name" value="ALPHA-1,4-GLUCAN:MALTOSE-1-PHOSPHATE MALTOSYLTRANSFERASE"/>
    <property type="match status" value="1"/>
</dbReference>
<dbReference type="InterPro" id="IPR021828">
    <property type="entry name" value="GlgE_dom_N/S"/>
</dbReference>
<accession>A0ABT2LM14</accession>
<comment type="function">
    <text evidence="6">Maltosyltransferase that uses maltose 1-phosphate (M1P) as the sugar donor to elongate linear or branched alpha-(1-&gt;4)-glucans. Is involved in a branched alpha-glucan biosynthetic pathway from trehalose, together with TreS, Mak and GlgB.</text>
</comment>
<dbReference type="InterPro" id="IPR013780">
    <property type="entry name" value="Glyco_hydro_b"/>
</dbReference>
<keyword evidence="2 6" id="KW-0328">Glycosyltransferase</keyword>
<dbReference type="Pfam" id="PF00128">
    <property type="entry name" value="Alpha-amylase"/>
    <property type="match status" value="1"/>
</dbReference>
<keyword evidence="3 6" id="KW-0808">Transferase</keyword>